<dbReference type="InterPro" id="IPR045122">
    <property type="entry name" value="Csc1-like"/>
</dbReference>
<accession>A0A7R9Y3G1</accession>
<dbReference type="PANTHER" id="PTHR13018">
    <property type="entry name" value="PROBABLE MEMBRANE PROTEIN DUF221-RELATED"/>
    <property type="match status" value="1"/>
</dbReference>
<evidence type="ECO:0000256" key="1">
    <source>
        <dbReference type="SAM" id="MobiDB-lite"/>
    </source>
</evidence>
<feature type="transmembrane region" description="Helical" evidence="2">
    <location>
        <begin position="261"/>
        <end position="281"/>
    </location>
</feature>
<reference evidence="5" key="1">
    <citation type="submission" date="2021-01" db="EMBL/GenBank/DDBJ databases">
        <authorList>
            <person name="Corre E."/>
            <person name="Pelletier E."/>
            <person name="Niang G."/>
            <person name="Scheremetjew M."/>
            <person name="Finn R."/>
            <person name="Kale V."/>
            <person name="Holt S."/>
            <person name="Cochrane G."/>
            <person name="Meng A."/>
            <person name="Brown T."/>
            <person name="Cohen L."/>
        </authorList>
    </citation>
    <scope>NUCLEOTIDE SEQUENCE</scope>
    <source>
        <strain evidence="5">RCC1614</strain>
    </source>
</reference>
<feature type="transmembrane region" description="Helical" evidence="2">
    <location>
        <begin position="885"/>
        <end position="910"/>
    </location>
</feature>
<evidence type="ECO:0000313" key="5">
    <source>
        <dbReference type="EMBL" id="CAD8243315.1"/>
    </source>
</evidence>
<dbReference type="AlphaFoldDB" id="A0A7R9Y3G1"/>
<feature type="compositionally biased region" description="Basic and acidic residues" evidence="1">
    <location>
        <begin position="22"/>
        <end position="35"/>
    </location>
</feature>
<feature type="transmembrane region" description="Helical" evidence="2">
    <location>
        <begin position="698"/>
        <end position="718"/>
    </location>
</feature>
<evidence type="ECO:0000259" key="4">
    <source>
        <dbReference type="Pfam" id="PF14703"/>
    </source>
</evidence>
<proteinExistence type="predicted"/>
<keyword evidence="2" id="KW-0812">Transmembrane</keyword>
<evidence type="ECO:0008006" key="6">
    <source>
        <dbReference type="Google" id="ProtNLM"/>
    </source>
</evidence>
<feature type="transmembrane region" description="Helical" evidence="2">
    <location>
        <begin position="805"/>
        <end position="826"/>
    </location>
</feature>
<feature type="transmembrane region" description="Helical" evidence="2">
    <location>
        <begin position="486"/>
        <end position="505"/>
    </location>
</feature>
<organism evidence="5">
    <name type="scientific">Micromonas pusilla</name>
    <name type="common">Picoplanktonic green alga</name>
    <name type="synonym">Chromulina pusilla</name>
    <dbReference type="NCBI Taxonomy" id="38833"/>
    <lineage>
        <taxon>Eukaryota</taxon>
        <taxon>Viridiplantae</taxon>
        <taxon>Chlorophyta</taxon>
        <taxon>Mamiellophyceae</taxon>
        <taxon>Mamiellales</taxon>
        <taxon>Mamiellaceae</taxon>
        <taxon>Micromonas</taxon>
    </lineage>
</organism>
<dbReference type="InterPro" id="IPR027815">
    <property type="entry name" value="CSC1/OSCA1-like_cyt"/>
</dbReference>
<dbReference type="EMBL" id="HBDY01011461">
    <property type="protein sequence ID" value="CAD8243315.1"/>
    <property type="molecule type" value="Transcribed_RNA"/>
</dbReference>
<sequence>MTRGRVAPSRVGLSSASSYQSPRDHAHGGDDRVMHESGASQTYDVFYPYSDGRGGVLKLDRHGRSHLSLDDGNTRGGYTNDHYGEDHSTFLDDDSWDDDKSYYDGEPGDWYEPPSVERAEKHAEKTNPQHLQTKSVVGARPRDLREYGMGMVLYFNFIRTLAGTFFVLSVLYVPTILANLTGNALGQGDNPLAAAVETSSLGNYGPVWEWTTGPGNATWLGQVPSEQNATAWPPRSDSPWEHGKARKVRYITTQEKDDLNVGLMFFNLVFLSVFASFALGIGPASDGIAEEVDRNVTTVEDYTVQVSGIPEDVFDDDELWTFFGKTVGPVMKLQIAQNHGELLSFAAARDKVADRLNRALANVKKAREDPSVKESKLRAWEEAATALKMRLHACDAGIRALQEDRGGEGFRTLCAFVTFQNEEDFLGCLEMYRQGVLAWFFRPSHLRFRGKHRLKVKQAPPPDDIHWENLEYSWSQRLFRQINVKFFTFGILVLTFMAICGVEQLKSNTGTSYDEAECRRSCKYETEPRLQLIDPTIREQYSTCFNLEANGDVASTAEHCGPLDSFCYSCYCLELVTYMAVLRDKSYCAPYVEGYTMSLVAGGLAQFVIGLVNGFLTVYIDKVVRLEKHHSKSDEAVSIMRMLFVSQFLNTAMNLVVISAAVPWLKDFIKGSGVEGIMFEGNIEDLAPRWYTDVGYDLVLAMMVAPFQQRFATFVRWLNFHLGRKSAREKAVTQRELNQAYEGADFNLAVKYGEALNILFISMTFCAGLPILIPLGAVSFAVMYYVEKFDFLRVSRLPPRYGRALGRATVDVVAFAMIGHLGFAVWANSFYRMEPSAFISGIIGVPLETLCSVWGSLPAPLGNLFGLISDTSEVARRGLQKNVGWYTLLLFVYLAILVLRGIFALVTLALRETFPSTFAKWREPEDNPPFEIAVETRRMLGPTSYNLKDMPEYSAAYTKVAWEMEGNVIQ</sequence>
<dbReference type="Pfam" id="PF02714">
    <property type="entry name" value="RSN1_7TM"/>
    <property type="match status" value="1"/>
</dbReference>
<protein>
    <recommendedName>
        <fullName evidence="6">CSC1/OSCA1-like cytosolic domain-containing protein</fullName>
    </recommendedName>
</protein>
<feature type="transmembrane region" description="Helical" evidence="2">
    <location>
        <begin position="642"/>
        <end position="665"/>
    </location>
</feature>
<evidence type="ECO:0000256" key="2">
    <source>
        <dbReference type="SAM" id="Phobius"/>
    </source>
</evidence>
<feature type="region of interest" description="Disordered" evidence="1">
    <location>
        <begin position="1"/>
        <end position="37"/>
    </location>
</feature>
<feature type="transmembrane region" description="Helical" evidence="2">
    <location>
        <begin position="758"/>
        <end position="785"/>
    </location>
</feature>
<feature type="transmembrane region" description="Helical" evidence="2">
    <location>
        <begin position="838"/>
        <end position="857"/>
    </location>
</feature>
<feature type="domain" description="CSC1/OSCA1-like cytosolic" evidence="4">
    <location>
        <begin position="301"/>
        <end position="469"/>
    </location>
</feature>
<gene>
    <name evidence="5" type="ORF">MPUS1402_LOCUS8675</name>
</gene>
<name>A0A7R9Y3G1_MICPS</name>
<feature type="transmembrane region" description="Helical" evidence="2">
    <location>
        <begin position="599"/>
        <end position="621"/>
    </location>
</feature>
<dbReference type="GO" id="GO:0005886">
    <property type="term" value="C:plasma membrane"/>
    <property type="evidence" value="ECO:0007669"/>
    <property type="project" value="TreeGrafter"/>
</dbReference>
<dbReference type="PANTHER" id="PTHR13018:SF83">
    <property type="entry name" value="RRM DOMAIN-CONTAINING PROTEIN"/>
    <property type="match status" value="1"/>
</dbReference>
<dbReference type="GO" id="GO:0005227">
    <property type="term" value="F:calcium-activated cation channel activity"/>
    <property type="evidence" value="ECO:0007669"/>
    <property type="project" value="InterPro"/>
</dbReference>
<feature type="compositionally biased region" description="Polar residues" evidence="1">
    <location>
        <begin position="12"/>
        <end position="21"/>
    </location>
</feature>
<dbReference type="InterPro" id="IPR003864">
    <property type="entry name" value="CSC1/OSCA1-like_7TM"/>
</dbReference>
<evidence type="ECO:0000259" key="3">
    <source>
        <dbReference type="Pfam" id="PF02714"/>
    </source>
</evidence>
<dbReference type="Pfam" id="PF14703">
    <property type="entry name" value="PHM7_cyt"/>
    <property type="match status" value="1"/>
</dbReference>
<keyword evidence="2" id="KW-1133">Transmembrane helix</keyword>
<feature type="transmembrane region" description="Helical" evidence="2">
    <location>
        <begin position="152"/>
        <end position="173"/>
    </location>
</feature>
<feature type="domain" description="CSC1/OSCA1-like 7TM region" evidence="3">
    <location>
        <begin position="596"/>
        <end position="797"/>
    </location>
</feature>
<dbReference type="OMA" id="AFERIVW"/>
<keyword evidence="2" id="KW-0472">Membrane</keyword>